<evidence type="ECO:0000256" key="1">
    <source>
        <dbReference type="SAM" id="Phobius"/>
    </source>
</evidence>
<evidence type="ECO:0000313" key="4">
    <source>
        <dbReference type="Proteomes" id="UP000266177"/>
    </source>
</evidence>
<reference evidence="3 4" key="1">
    <citation type="submission" date="2018-09" db="EMBL/GenBank/DDBJ databases">
        <title>Paenibacillus SK2017-BO5.</title>
        <authorList>
            <person name="Piskunova J.V."/>
            <person name="Dubiley S.A."/>
            <person name="Severinov K.V."/>
        </authorList>
    </citation>
    <scope>NUCLEOTIDE SEQUENCE [LARGE SCALE GENOMIC DNA]</scope>
    <source>
        <strain evidence="3 4">BO5</strain>
    </source>
</reference>
<organism evidence="3 4">
    <name type="scientific">Paenibacillus thiaminolyticus</name>
    <name type="common">Bacillus thiaminolyticus</name>
    <dbReference type="NCBI Taxonomy" id="49283"/>
    <lineage>
        <taxon>Bacteria</taxon>
        <taxon>Bacillati</taxon>
        <taxon>Bacillota</taxon>
        <taxon>Bacilli</taxon>
        <taxon>Bacillales</taxon>
        <taxon>Paenibacillaceae</taxon>
        <taxon>Paenibacillus</taxon>
    </lineage>
</organism>
<dbReference type="AlphaFoldDB" id="A0A3A3GIX4"/>
<dbReference type="EMBL" id="QYZD01000006">
    <property type="protein sequence ID" value="RJG24597.1"/>
    <property type="molecule type" value="Genomic_DNA"/>
</dbReference>
<dbReference type="CDD" id="cd06259">
    <property type="entry name" value="YdcF-like"/>
    <property type="match status" value="1"/>
</dbReference>
<name>A0A3A3GIX4_PANTH</name>
<dbReference type="InterPro" id="IPR051599">
    <property type="entry name" value="Cell_Envelope_Assoc"/>
</dbReference>
<keyword evidence="1" id="KW-0472">Membrane</keyword>
<dbReference type="GO" id="GO:0005886">
    <property type="term" value="C:plasma membrane"/>
    <property type="evidence" value="ECO:0007669"/>
    <property type="project" value="TreeGrafter"/>
</dbReference>
<protein>
    <submittedName>
        <fullName evidence="3">YdcF family protein</fullName>
    </submittedName>
</protein>
<keyword evidence="1" id="KW-1133">Transmembrane helix</keyword>
<keyword evidence="1" id="KW-0812">Transmembrane</keyword>
<proteinExistence type="predicted"/>
<dbReference type="Proteomes" id="UP000266177">
    <property type="component" value="Unassembled WGS sequence"/>
</dbReference>
<dbReference type="InterPro" id="IPR014729">
    <property type="entry name" value="Rossmann-like_a/b/a_fold"/>
</dbReference>
<dbReference type="Gene3D" id="3.40.50.620">
    <property type="entry name" value="HUPs"/>
    <property type="match status" value="1"/>
</dbReference>
<feature type="transmembrane region" description="Helical" evidence="1">
    <location>
        <begin position="20"/>
        <end position="37"/>
    </location>
</feature>
<sequence>MIQGQELGVHTNKGRLRARLLSLAGTLLFAGLLWLAYTQWKIASMQDVVQPVRTDIGIVLGASLWGDEPSPGLRERLNKALELYKEGRFDYIIVSGGLDRPDANFTEAEGMAHYLIDHGVSEDRIVLEGESTSTLENLRFSQRMMQERGWTSATIVTHDFHGMRALEIAQALHYDQPQVVTVNSEVLSPLWVRSRESLAYTKWKWDELWIP</sequence>
<dbReference type="PANTHER" id="PTHR30336">
    <property type="entry name" value="INNER MEMBRANE PROTEIN, PROBABLE PERMEASE"/>
    <property type="match status" value="1"/>
</dbReference>
<dbReference type="PANTHER" id="PTHR30336:SF20">
    <property type="entry name" value="DUF218 DOMAIN-CONTAINING PROTEIN"/>
    <property type="match status" value="1"/>
</dbReference>
<dbReference type="OrthoDB" id="9782395at2"/>
<accession>A0A3A3GIX4</accession>
<dbReference type="RefSeq" id="WP_119793076.1">
    <property type="nucleotide sequence ID" value="NZ_QYZD01000006.1"/>
</dbReference>
<evidence type="ECO:0000259" key="2">
    <source>
        <dbReference type="Pfam" id="PF02698"/>
    </source>
</evidence>
<gene>
    <name evidence="3" type="ORF">DQX05_09760</name>
</gene>
<feature type="domain" description="DUF218" evidence="2">
    <location>
        <begin position="56"/>
        <end position="199"/>
    </location>
</feature>
<dbReference type="Pfam" id="PF02698">
    <property type="entry name" value="DUF218"/>
    <property type="match status" value="1"/>
</dbReference>
<comment type="caution">
    <text evidence="3">The sequence shown here is derived from an EMBL/GenBank/DDBJ whole genome shotgun (WGS) entry which is preliminary data.</text>
</comment>
<evidence type="ECO:0000313" key="3">
    <source>
        <dbReference type="EMBL" id="RJG24597.1"/>
    </source>
</evidence>
<dbReference type="InterPro" id="IPR003848">
    <property type="entry name" value="DUF218"/>
</dbReference>